<dbReference type="AlphaFoldDB" id="A0A0A8ZSC2"/>
<accession>A0A0A8ZSC2</accession>
<sequence>MQARTFNQDAKPYPYQSRGLCGTSWVVAPLTGPYM</sequence>
<organism evidence="1">
    <name type="scientific">Arundo donax</name>
    <name type="common">Giant reed</name>
    <name type="synonym">Donax arundinaceus</name>
    <dbReference type="NCBI Taxonomy" id="35708"/>
    <lineage>
        <taxon>Eukaryota</taxon>
        <taxon>Viridiplantae</taxon>
        <taxon>Streptophyta</taxon>
        <taxon>Embryophyta</taxon>
        <taxon>Tracheophyta</taxon>
        <taxon>Spermatophyta</taxon>
        <taxon>Magnoliopsida</taxon>
        <taxon>Liliopsida</taxon>
        <taxon>Poales</taxon>
        <taxon>Poaceae</taxon>
        <taxon>PACMAD clade</taxon>
        <taxon>Arundinoideae</taxon>
        <taxon>Arundineae</taxon>
        <taxon>Arundo</taxon>
    </lineage>
</organism>
<evidence type="ECO:0000313" key="1">
    <source>
        <dbReference type="EMBL" id="JAD39640.1"/>
    </source>
</evidence>
<dbReference type="EMBL" id="GBRH01258255">
    <property type="protein sequence ID" value="JAD39640.1"/>
    <property type="molecule type" value="Transcribed_RNA"/>
</dbReference>
<reference evidence="1" key="1">
    <citation type="submission" date="2014-09" db="EMBL/GenBank/DDBJ databases">
        <authorList>
            <person name="Magalhaes I.L.F."/>
            <person name="Oliveira U."/>
            <person name="Santos F.R."/>
            <person name="Vidigal T.H.D.A."/>
            <person name="Brescovit A.D."/>
            <person name="Santos A.J."/>
        </authorList>
    </citation>
    <scope>NUCLEOTIDE SEQUENCE</scope>
    <source>
        <tissue evidence="1">Shoot tissue taken approximately 20 cm above the soil surface</tissue>
    </source>
</reference>
<proteinExistence type="predicted"/>
<reference evidence="1" key="2">
    <citation type="journal article" date="2015" name="Data Brief">
        <title>Shoot transcriptome of the giant reed, Arundo donax.</title>
        <authorList>
            <person name="Barrero R.A."/>
            <person name="Guerrero F.D."/>
            <person name="Moolhuijzen P."/>
            <person name="Goolsby J.A."/>
            <person name="Tidwell J."/>
            <person name="Bellgard S.E."/>
            <person name="Bellgard M.I."/>
        </authorList>
    </citation>
    <scope>NUCLEOTIDE SEQUENCE</scope>
    <source>
        <tissue evidence="1">Shoot tissue taken approximately 20 cm above the soil surface</tissue>
    </source>
</reference>
<protein>
    <submittedName>
        <fullName evidence="1">Uncharacterized protein</fullName>
    </submittedName>
</protein>
<name>A0A0A8ZSC2_ARUDO</name>